<dbReference type="EMBL" id="MHDA01000052">
    <property type="protein sequence ID" value="OGY30517.1"/>
    <property type="molecule type" value="Genomic_DNA"/>
</dbReference>
<dbReference type="Proteomes" id="UP000179279">
    <property type="component" value="Unassembled WGS sequence"/>
</dbReference>
<dbReference type="InterPro" id="IPR001296">
    <property type="entry name" value="Glyco_trans_1"/>
</dbReference>
<organism evidence="2 3">
    <name type="scientific">Candidatus Woykebacteria bacterium RIFCSPLOWO2_01_FULL_41_12</name>
    <dbReference type="NCBI Taxonomy" id="1802604"/>
    <lineage>
        <taxon>Bacteria</taxon>
        <taxon>Candidatus Woykeibacteriota</taxon>
    </lineage>
</organism>
<protein>
    <recommendedName>
        <fullName evidence="1">Glycosyl transferase family 1 domain-containing protein</fullName>
    </recommendedName>
</protein>
<reference evidence="2 3" key="1">
    <citation type="journal article" date="2016" name="Nat. Commun.">
        <title>Thousands of microbial genomes shed light on interconnected biogeochemical processes in an aquifer system.</title>
        <authorList>
            <person name="Anantharaman K."/>
            <person name="Brown C.T."/>
            <person name="Hug L.A."/>
            <person name="Sharon I."/>
            <person name="Castelle C.J."/>
            <person name="Probst A.J."/>
            <person name="Thomas B.C."/>
            <person name="Singh A."/>
            <person name="Wilkins M.J."/>
            <person name="Karaoz U."/>
            <person name="Brodie E.L."/>
            <person name="Williams K.H."/>
            <person name="Hubbard S.S."/>
            <person name="Banfield J.F."/>
        </authorList>
    </citation>
    <scope>NUCLEOTIDE SEQUENCE [LARGE SCALE GENOMIC DNA]</scope>
</reference>
<dbReference type="SUPFAM" id="SSF53756">
    <property type="entry name" value="UDP-Glycosyltransferase/glycogen phosphorylase"/>
    <property type="match status" value="1"/>
</dbReference>
<dbReference type="InterPro" id="IPR050194">
    <property type="entry name" value="Glycosyltransferase_grp1"/>
</dbReference>
<dbReference type="PANTHER" id="PTHR45947">
    <property type="entry name" value="SULFOQUINOVOSYL TRANSFERASE SQD2"/>
    <property type="match status" value="1"/>
</dbReference>
<dbReference type="Pfam" id="PF00534">
    <property type="entry name" value="Glycos_transf_1"/>
    <property type="match status" value="1"/>
</dbReference>
<sequence>MNDENRLRGKPKIAIVHDYLNQYGGGERVLQALNEIWPDAPIYTSVYDKKLMRGWLKIDESLIHTNLVSHLPFSNYLTKHYFFMYPIAFRMQDVGDADIVISNTSYAAKFAKGKKGSVHICYIFTPPRFLWGYDTELVRYYSRPFDRFLHPLYNILVPPAKKILQKADYYAAQKVDFFASISKEIAKRVKKHYGRESAVIYPPVDTDRFAKVSSIRGRIFEESKSKYQVSSKKDYFLVVSRLGGYKKVDIVVEAFNKLGLPLKIVGDGPQLSYLKGVAKKNIELLGRLPDEEVTKLVSSCTALIFPTHEDFGIVPVEAMAAGKPVISFSRGGAAETIVEGVSGVFFDKQTPQAIIETVKRFDPSAYKAEACRSQAKKFSKEEFKERFKFFVEEAWQKRSNL</sequence>
<dbReference type="GO" id="GO:0016757">
    <property type="term" value="F:glycosyltransferase activity"/>
    <property type="evidence" value="ECO:0007669"/>
    <property type="project" value="InterPro"/>
</dbReference>
<evidence type="ECO:0000313" key="2">
    <source>
        <dbReference type="EMBL" id="OGY30517.1"/>
    </source>
</evidence>
<gene>
    <name evidence="2" type="ORF">A3A57_00295</name>
</gene>
<name>A0A1G1WTJ5_9BACT</name>
<comment type="caution">
    <text evidence="2">The sequence shown here is derived from an EMBL/GenBank/DDBJ whole genome shotgun (WGS) entry which is preliminary data.</text>
</comment>
<feature type="domain" description="Glycosyl transferase family 1" evidence="1">
    <location>
        <begin position="221"/>
        <end position="377"/>
    </location>
</feature>
<proteinExistence type="predicted"/>
<dbReference type="Gene3D" id="3.40.50.2000">
    <property type="entry name" value="Glycogen Phosphorylase B"/>
    <property type="match status" value="2"/>
</dbReference>
<evidence type="ECO:0000313" key="3">
    <source>
        <dbReference type="Proteomes" id="UP000179279"/>
    </source>
</evidence>
<accession>A0A1G1WTJ5</accession>
<evidence type="ECO:0000259" key="1">
    <source>
        <dbReference type="Pfam" id="PF00534"/>
    </source>
</evidence>
<dbReference type="PANTHER" id="PTHR45947:SF3">
    <property type="entry name" value="SULFOQUINOVOSYL TRANSFERASE SQD2"/>
    <property type="match status" value="1"/>
</dbReference>
<dbReference type="AlphaFoldDB" id="A0A1G1WTJ5"/>